<reference evidence="2" key="1">
    <citation type="submission" date="2025-08" db="UniProtKB">
        <authorList>
            <consortium name="Ensembl"/>
        </authorList>
    </citation>
    <scope>IDENTIFICATION</scope>
</reference>
<dbReference type="CDD" id="cd00103">
    <property type="entry name" value="IRF"/>
    <property type="match status" value="1"/>
</dbReference>
<dbReference type="PANTHER" id="PTHR11949">
    <property type="entry name" value="INTERFERON REGULATORY FACTOR"/>
    <property type="match status" value="1"/>
</dbReference>
<dbReference type="Gene3D" id="2.60.200.10">
    <property type="match status" value="1"/>
</dbReference>
<dbReference type="InterPro" id="IPR019471">
    <property type="entry name" value="Interferon_reg_factor-3"/>
</dbReference>
<dbReference type="OMA" id="RLGKCQV"/>
<dbReference type="SUPFAM" id="SSF49879">
    <property type="entry name" value="SMAD/FHA domain"/>
    <property type="match status" value="1"/>
</dbReference>
<dbReference type="Pfam" id="PF00605">
    <property type="entry name" value="IRF"/>
    <property type="match status" value="1"/>
</dbReference>
<dbReference type="Gene3D" id="1.10.10.10">
    <property type="entry name" value="Winged helix-like DNA-binding domain superfamily/Winged helix DNA-binding domain"/>
    <property type="match status" value="1"/>
</dbReference>
<dbReference type="Proteomes" id="UP000472277">
    <property type="component" value="Chromosome 7"/>
</dbReference>
<dbReference type="InterPro" id="IPR017855">
    <property type="entry name" value="SMAD-like_dom_sf"/>
</dbReference>
<evidence type="ECO:0000313" key="3">
    <source>
        <dbReference type="Proteomes" id="UP000472277"/>
    </source>
</evidence>
<dbReference type="InterPro" id="IPR036388">
    <property type="entry name" value="WH-like_DNA-bd_sf"/>
</dbReference>
<dbReference type="InterPro" id="IPR008984">
    <property type="entry name" value="SMAD_FHA_dom_sf"/>
</dbReference>
<dbReference type="GO" id="GO:0005634">
    <property type="term" value="C:nucleus"/>
    <property type="evidence" value="ECO:0007669"/>
    <property type="project" value="TreeGrafter"/>
</dbReference>
<feature type="domain" description="IRF tryptophan pentad repeat" evidence="1">
    <location>
        <begin position="17"/>
        <end position="120"/>
    </location>
</feature>
<dbReference type="GO" id="GO:0000978">
    <property type="term" value="F:RNA polymerase II cis-regulatory region sequence-specific DNA binding"/>
    <property type="evidence" value="ECO:0007669"/>
    <property type="project" value="TreeGrafter"/>
</dbReference>
<dbReference type="FunFam" id="1.10.10.10:FF:000631">
    <property type="entry name" value="Interferon regulatory factor 7"/>
    <property type="match status" value="1"/>
</dbReference>
<dbReference type="AlphaFoldDB" id="A0A673WDX5"/>
<dbReference type="SMART" id="SM01243">
    <property type="entry name" value="IRF-3"/>
    <property type="match status" value="1"/>
</dbReference>
<dbReference type="SUPFAM" id="SSF46785">
    <property type="entry name" value="Winged helix' DNA-binding domain"/>
    <property type="match status" value="1"/>
</dbReference>
<dbReference type="Pfam" id="PF10401">
    <property type="entry name" value="IRF-3"/>
    <property type="match status" value="1"/>
</dbReference>
<dbReference type="InterPro" id="IPR036390">
    <property type="entry name" value="WH_DNA-bd_sf"/>
</dbReference>
<dbReference type="FunFam" id="2.60.200.10:FF:000015">
    <property type="entry name" value="Interferon regulatory factor 7"/>
    <property type="match status" value="1"/>
</dbReference>
<dbReference type="InterPro" id="IPR001346">
    <property type="entry name" value="Interferon_reg_fact_DNA-bd_dom"/>
</dbReference>
<dbReference type="Ensembl" id="ENSSTUT00000007359.1">
    <property type="protein sequence ID" value="ENSSTUP00000006917.1"/>
    <property type="gene ID" value="ENSSTUG00000003347.1"/>
</dbReference>
<proteinExistence type="predicted"/>
<gene>
    <name evidence="2" type="primary">IRF7</name>
    <name evidence="2" type="synonym">LOC115197304</name>
</gene>
<dbReference type="GO" id="GO:0002376">
    <property type="term" value="P:immune system process"/>
    <property type="evidence" value="ECO:0007669"/>
    <property type="project" value="TreeGrafter"/>
</dbReference>
<evidence type="ECO:0000313" key="2">
    <source>
        <dbReference type="Ensembl" id="ENSSTUP00000006917.1"/>
    </source>
</evidence>
<dbReference type="FunCoup" id="A0A673WDX5">
    <property type="interactions" value="1482"/>
</dbReference>
<dbReference type="PROSITE" id="PS51507">
    <property type="entry name" value="IRF_2"/>
    <property type="match status" value="1"/>
</dbReference>
<protein>
    <submittedName>
        <fullName evidence="2">Interferon regulatory factor 7</fullName>
    </submittedName>
</protein>
<dbReference type="GeneTree" id="ENSGT00940000160931"/>
<name>A0A673WDX5_SALTR</name>
<keyword evidence="3" id="KW-1185">Reference proteome</keyword>
<evidence type="ECO:0000259" key="1">
    <source>
        <dbReference type="PROSITE" id="PS51507"/>
    </source>
</evidence>
<dbReference type="InParanoid" id="A0A673WDX5"/>
<sequence>MTEVRGSALTMQSRNPKPQFADWLIEQVWTGQYAGLYFVDNNKFRVPWKHISRKDCCEDDSKIFRAWAVVSGKINTHPNDKAKWKTNFRCVLNNLTKRFMMVEDHSKDSDDPHKVYLIINNESNYGSPHIEEIAVEDYDIDIHSSLTSTDYTPPGMEHDNLLKLVNTLDLNQPTGTAHLPPVESQPLTMGCLLLTHKKYIFFLRKLSNEIRDQFSQISLFSFSTEEWAENYIHTHHPVVPEDCYPFQPLTEPQPVSQNHSPPPIPVPVQQPYDHVNQDALLNLPAAQPSLCDLEITISYRRREMLKTQVSGPLVQLHYQCDVPEPNAQTLCFPSTDGLLDHKQIEYTNRILGSVQRGLLLEVRNTGIYGYRQDKCHVFSSTSDPREAHPEPRKMPQNEMVQLLSFDKYMTDLIAFKENRGGSPDYTIHMCFGEKFPDGKPLEKKLIIVKVVPLICRHFHEVAQGEGASSLQNDNISLQISHHNSLMELISATWPDGPEHTMGQYF</sequence>
<dbReference type="GO" id="GO:0000981">
    <property type="term" value="F:DNA-binding transcription factor activity, RNA polymerase II-specific"/>
    <property type="evidence" value="ECO:0007669"/>
    <property type="project" value="TreeGrafter"/>
</dbReference>
<organism evidence="2 3">
    <name type="scientific">Salmo trutta</name>
    <name type="common">Brown trout</name>
    <dbReference type="NCBI Taxonomy" id="8032"/>
    <lineage>
        <taxon>Eukaryota</taxon>
        <taxon>Metazoa</taxon>
        <taxon>Chordata</taxon>
        <taxon>Craniata</taxon>
        <taxon>Vertebrata</taxon>
        <taxon>Euteleostomi</taxon>
        <taxon>Actinopterygii</taxon>
        <taxon>Neopterygii</taxon>
        <taxon>Teleostei</taxon>
        <taxon>Protacanthopterygii</taxon>
        <taxon>Salmoniformes</taxon>
        <taxon>Salmonidae</taxon>
        <taxon>Salmoninae</taxon>
        <taxon>Salmo</taxon>
    </lineage>
</organism>
<accession>A0A673WDX5</accession>
<dbReference type="PRINTS" id="PR00267">
    <property type="entry name" value="INTFRNREGFCT"/>
</dbReference>
<reference evidence="2" key="2">
    <citation type="submission" date="2025-09" db="UniProtKB">
        <authorList>
            <consortium name="Ensembl"/>
        </authorList>
    </citation>
    <scope>IDENTIFICATION</scope>
</reference>
<dbReference type="PANTHER" id="PTHR11949:SF2">
    <property type="entry name" value="INTERFERON REGULATORY FACTOR 7"/>
    <property type="match status" value="1"/>
</dbReference>
<dbReference type="SMART" id="SM00348">
    <property type="entry name" value="IRF"/>
    <property type="match status" value="1"/>
</dbReference>
<dbReference type="GO" id="GO:0045893">
    <property type="term" value="P:positive regulation of DNA-templated transcription"/>
    <property type="evidence" value="ECO:0007669"/>
    <property type="project" value="UniProtKB-ARBA"/>
</dbReference>